<comment type="caution">
    <text evidence="4">The sequence shown here is derived from an EMBL/GenBank/DDBJ whole genome shotgun (WGS) entry which is preliminary data.</text>
</comment>
<evidence type="ECO:0000256" key="1">
    <source>
        <dbReference type="ARBA" id="ARBA00007626"/>
    </source>
</evidence>
<evidence type="ECO:0000313" key="4">
    <source>
        <dbReference type="EMBL" id="KAK1398763.1"/>
    </source>
</evidence>
<dbReference type="Pfam" id="PF01535">
    <property type="entry name" value="PPR"/>
    <property type="match status" value="4"/>
</dbReference>
<feature type="repeat" description="PPR" evidence="3">
    <location>
        <begin position="139"/>
        <end position="173"/>
    </location>
</feature>
<evidence type="ECO:0000256" key="2">
    <source>
        <dbReference type="ARBA" id="ARBA00022737"/>
    </source>
</evidence>
<reference evidence="4" key="1">
    <citation type="submission" date="2023-02" db="EMBL/GenBank/DDBJ databases">
        <title>Genome of toxic invasive species Heracleum sosnowskyi carries increased number of genes despite the absence of recent whole-genome duplications.</title>
        <authorList>
            <person name="Schelkunov M."/>
            <person name="Shtratnikova V."/>
            <person name="Makarenko M."/>
            <person name="Klepikova A."/>
            <person name="Omelchenko D."/>
            <person name="Novikova G."/>
            <person name="Obukhova E."/>
            <person name="Bogdanov V."/>
            <person name="Penin A."/>
            <person name="Logacheva M."/>
        </authorList>
    </citation>
    <scope>NUCLEOTIDE SEQUENCE</scope>
    <source>
        <strain evidence="4">Hsosn_3</strain>
        <tissue evidence="4">Leaf</tissue>
    </source>
</reference>
<reference evidence="4" key="2">
    <citation type="submission" date="2023-05" db="EMBL/GenBank/DDBJ databases">
        <authorList>
            <person name="Schelkunov M.I."/>
        </authorList>
    </citation>
    <scope>NUCLEOTIDE SEQUENCE</scope>
    <source>
        <strain evidence="4">Hsosn_3</strain>
        <tissue evidence="4">Leaf</tissue>
    </source>
</reference>
<dbReference type="InterPro" id="IPR002885">
    <property type="entry name" value="PPR_rpt"/>
</dbReference>
<proteinExistence type="inferred from homology"/>
<dbReference type="Gene3D" id="1.25.40.10">
    <property type="entry name" value="Tetratricopeptide repeat domain"/>
    <property type="match status" value="2"/>
</dbReference>
<comment type="similarity">
    <text evidence="1">Belongs to the PPR family. P subfamily.</text>
</comment>
<evidence type="ECO:0000256" key="3">
    <source>
        <dbReference type="PROSITE-ProRule" id="PRU00708"/>
    </source>
</evidence>
<dbReference type="AlphaFoldDB" id="A0AAD8N8R4"/>
<sequence>MMKMVMKMNPSRLFSAATLRFSRSFVTMAPVMGGGVRGASLYKRLSALAYNGATVEDTMNKFVNDGNFATKFEIDSCIKELRKYGQYPLALAVMEWMMYKSGIGFAPTDIAKYLDLTAKVKGISAAEYYFSGLLPAEIHKSTYGALLNCYCKEKLADKAHALFEEMNKMGIVSSIAFNNIMTLYMKLHQPEKVPGLIQEMKNRNMPLDMFSYIIWMDSYSSLSDVESVERVFEEVKLNYGEQKYDWTILSNLASAYVNAGLNEKAELALRELEKKILNMKRLDRRPLHYLLNLYAETSNLAEVHRIWAGMKSAFKVTTNISTLHMLKALAKLDDVNGLKSIFEEWESTCPSYDERLAKTAIVLYLKHGMVEEAGRVFEQVVKRCKGPYYRYWEMLMSYYLEKHEIDTALGCLKAAISEVENNEWYPTPEDVSRFMEHFKKDGDVNSAEMFCEMLKKLKPLDHVAYKLLLEIYVAASKIAPEMRRRIMDDGVEISSELEDLLRKVLP</sequence>
<dbReference type="Proteomes" id="UP001237642">
    <property type="component" value="Unassembled WGS sequence"/>
</dbReference>
<organism evidence="4 5">
    <name type="scientific">Heracleum sosnowskyi</name>
    <dbReference type="NCBI Taxonomy" id="360622"/>
    <lineage>
        <taxon>Eukaryota</taxon>
        <taxon>Viridiplantae</taxon>
        <taxon>Streptophyta</taxon>
        <taxon>Embryophyta</taxon>
        <taxon>Tracheophyta</taxon>
        <taxon>Spermatophyta</taxon>
        <taxon>Magnoliopsida</taxon>
        <taxon>eudicotyledons</taxon>
        <taxon>Gunneridae</taxon>
        <taxon>Pentapetalae</taxon>
        <taxon>asterids</taxon>
        <taxon>campanulids</taxon>
        <taxon>Apiales</taxon>
        <taxon>Apiaceae</taxon>
        <taxon>Apioideae</taxon>
        <taxon>apioid superclade</taxon>
        <taxon>Tordylieae</taxon>
        <taxon>Tordyliinae</taxon>
        <taxon>Heracleum</taxon>
    </lineage>
</organism>
<dbReference type="SUPFAM" id="SSF48452">
    <property type="entry name" value="TPR-like"/>
    <property type="match status" value="1"/>
</dbReference>
<dbReference type="GO" id="GO:0003729">
    <property type="term" value="F:mRNA binding"/>
    <property type="evidence" value="ECO:0007669"/>
    <property type="project" value="UniProtKB-ARBA"/>
</dbReference>
<dbReference type="InterPro" id="IPR011990">
    <property type="entry name" value="TPR-like_helical_dom_sf"/>
</dbReference>
<name>A0AAD8N8R4_9APIA</name>
<protein>
    <submittedName>
        <fullName evidence="4">Pentatricopeptide repeat-containing protein</fullName>
    </submittedName>
</protein>
<gene>
    <name evidence="4" type="ORF">POM88_008626</name>
</gene>
<dbReference type="EMBL" id="JAUIZM010000002">
    <property type="protein sequence ID" value="KAK1398763.1"/>
    <property type="molecule type" value="Genomic_DNA"/>
</dbReference>
<dbReference type="PANTHER" id="PTHR45717">
    <property type="entry name" value="OS12G0527900 PROTEIN"/>
    <property type="match status" value="1"/>
</dbReference>
<accession>A0AAD8N8R4</accession>
<dbReference type="PANTHER" id="PTHR45717:SF8">
    <property type="entry name" value="OS01G0301000 PROTEIN"/>
    <property type="match status" value="1"/>
</dbReference>
<evidence type="ECO:0000313" key="5">
    <source>
        <dbReference type="Proteomes" id="UP001237642"/>
    </source>
</evidence>
<dbReference type="GO" id="GO:0005739">
    <property type="term" value="C:mitochondrion"/>
    <property type="evidence" value="ECO:0007669"/>
    <property type="project" value="TreeGrafter"/>
</dbReference>
<dbReference type="NCBIfam" id="TIGR00756">
    <property type="entry name" value="PPR"/>
    <property type="match status" value="1"/>
</dbReference>
<keyword evidence="5" id="KW-1185">Reference proteome</keyword>
<keyword evidence="2" id="KW-0677">Repeat</keyword>
<dbReference type="PROSITE" id="PS51375">
    <property type="entry name" value="PPR"/>
    <property type="match status" value="1"/>
</dbReference>